<dbReference type="GO" id="GO:0004674">
    <property type="term" value="F:protein serine/threonine kinase activity"/>
    <property type="evidence" value="ECO:0007669"/>
    <property type="project" value="UniProtKB-KW"/>
</dbReference>
<evidence type="ECO:0000313" key="18">
    <source>
        <dbReference type="Proteomes" id="UP001630127"/>
    </source>
</evidence>
<evidence type="ECO:0000256" key="10">
    <source>
        <dbReference type="ARBA" id="ARBA00022989"/>
    </source>
</evidence>
<dbReference type="GO" id="GO:0016020">
    <property type="term" value="C:membrane"/>
    <property type="evidence" value="ECO:0007669"/>
    <property type="project" value="UniProtKB-SubCell"/>
</dbReference>
<dbReference type="PROSITE" id="PS00108">
    <property type="entry name" value="PROTEIN_KINASE_ST"/>
    <property type="match status" value="1"/>
</dbReference>
<dbReference type="FunFam" id="3.30.200.20:FF:000039">
    <property type="entry name" value="receptor-like protein kinase FERONIA"/>
    <property type="match status" value="1"/>
</dbReference>
<evidence type="ECO:0000256" key="15">
    <source>
        <dbReference type="PROSITE-ProRule" id="PRU10141"/>
    </source>
</evidence>
<dbReference type="Pfam" id="PF12819">
    <property type="entry name" value="Malectin_like"/>
    <property type="match status" value="1"/>
</dbReference>
<dbReference type="InterPro" id="IPR001245">
    <property type="entry name" value="Ser-Thr/Tyr_kinase_cat_dom"/>
</dbReference>
<keyword evidence="9 15" id="KW-0067">ATP-binding</keyword>
<dbReference type="PANTHER" id="PTHR27003:SF467">
    <property type="entry name" value="PROTEIN KINASE DOMAIN-CONTAINING PROTEIN"/>
    <property type="match status" value="1"/>
</dbReference>
<dbReference type="Pfam" id="PF07714">
    <property type="entry name" value="PK_Tyr_Ser-Thr"/>
    <property type="match status" value="1"/>
</dbReference>
<dbReference type="InterPro" id="IPR000719">
    <property type="entry name" value="Prot_kinase_dom"/>
</dbReference>
<dbReference type="FunFam" id="2.60.120.430:FF:000003">
    <property type="entry name" value="FERONIA receptor-like kinase"/>
    <property type="match status" value="1"/>
</dbReference>
<dbReference type="PROSITE" id="PS00107">
    <property type="entry name" value="PROTEIN_KINASE_ATP"/>
    <property type="match status" value="1"/>
</dbReference>
<comment type="subcellular location">
    <subcellularLocation>
        <location evidence="1">Membrane</location>
        <topology evidence="1">Single-pass type I membrane protein</topology>
    </subcellularLocation>
</comment>
<evidence type="ECO:0000256" key="11">
    <source>
        <dbReference type="ARBA" id="ARBA00023136"/>
    </source>
</evidence>
<dbReference type="InterPro" id="IPR017441">
    <property type="entry name" value="Protein_kinase_ATP_BS"/>
</dbReference>
<keyword evidence="3" id="KW-0723">Serine/threonine-protein kinase</keyword>
<evidence type="ECO:0000256" key="13">
    <source>
        <dbReference type="ARBA" id="ARBA00047899"/>
    </source>
</evidence>
<dbReference type="Proteomes" id="UP001630127">
    <property type="component" value="Unassembled WGS sequence"/>
</dbReference>
<evidence type="ECO:0000313" key="17">
    <source>
        <dbReference type="EMBL" id="KAL3520840.1"/>
    </source>
</evidence>
<dbReference type="SMART" id="SM00220">
    <property type="entry name" value="S_TKc"/>
    <property type="match status" value="2"/>
</dbReference>
<dbReference type="FunFam" id="1.10.510.10:FF:001023">
    <property type="entry name" value="Os07g0541700 protein"/>
    <property type="match status" value="1"/>
</dbReference>
<protein>
    <recommendedName>
        <fullName evidence="2">non-specific serine/threonine protein kinase</fullName>
        <ecNumber evidence="2">2.7.11.1</ecNumber>
    </recommendedName>
</protein>
<evidence type="ECO:0000256" key="2">
    <source>
        <dbReference type="ARBA" id="ARBA00012513"/>
    </source>
</evidence>
<dbReference type="EC" id="2.7.11.1" evidence="2"/>
<dbReference type="Pfam" id="PF00069">
    <property type="entry name" value="Pkinase"/>
    <property type="match status" value="1"/>
</dbReference>
<comment type="catalytic activity">
    <reaction evidence="13">
        <text>L-threonyl-[protein] + ATP = O-phospho-L-threonyl-[protein] + ADP + H(+)</text>
        <dbReference type="Rhea" id="RHEA:46608"/>
        <dbReference type="Rhea" id="RHEA-COMP:11060"/>
        <dbReference type="Rhea" id="RHEA-COMP:11605"/>
        <dbReference type="ChEBI" id="CHEBI:15378"/>
        <dbReference type="ChEBI" id="CHEBI:30013"/>
        <dbReference type="ChEBI" id="CHEBI:30616"/>
        <dbReference type="ChEBI" id="CHEBI:61977"/>
        <dbReference type="ChEBI" id="CHEBI:456216"/>
        <dbReference type="EC" id="2.7.11.1"/>
    </reaction>
</comment>
<dbReference type="InterPro" id="IPR011009">
    <property type="entry name" value="Kinase-like_dom_sf"/>
</dbReference>
<dbReference type="PROSITE" id="PS50011">
    <property type="entry name" value="PROTEIN_KINASE_DOM"/>
    <property type="match status" value="2"/>
</dbReference>
<dbReference type="FunFam" id="1.10.510.10:FF:000095">
    <property type="entry name" value="protein STRUBBELIG-RECEPTOR FAMILY 8"/>
    <property type="match status" value="1"/>
</dbReference>
<dbReference type="Gene3D" id="2.60.120.430">
    <property type="entry name" value="Galactose-binding lectin"/>
    <property type="match status" value="2"/>
</dbReference>
<dbReference type="PANTHER" id="PTHR27003">
    <property type="entry name" value="OS07G0166700 PROTEIN"/>
    <property type="match status" value="1"/>
</dbReference>
<gene>
    <name evidence="17" type="ORF">ACH5RR_018989</name>
</gene>
<evidence type="ECO:0000256" key="1">
    <source>
        <dbReference type="ARBA" id="ARBA00004479"/>
    </source>
</evidence>
<dbReference type="Gene3D" id="1.10.510.10">
    <property type="entry name" value="Transferase(Phosphotransferase) domain 1"/>
    <property type="match status" value="2"/>
</dbReference>
<comment type="caution">
    <text evidence="17">The sequence shown here is derived from an EMBL/GenBank/DDBJ whole genome shotgun (WGS) entry which is preliminary data.</text>
</comment>
<name>A0ABD2ZR64_9GENT</name>
<evidence type="ECO:0000256" key="4">
    <source>
        <dbReference type="ARBA" id="ARBA00022679"/>
    </source>
</evidence>
<evidence type="ECO:0000259" key="16">
    <source>
        <dbReference type="PROSITE" id="PS50011"/>
    </source>
</evidence>
<keyword evidence="11" id="KW-0472">Membrane</keyword>
<dbReference type="PROSITE" id="PS00109">
    <property type="entry name" value="PROTEIN_KINASE_TYR"/>
    <property type="match status" value="1"/>
</dbReference>
<dbReference type="EMBL" id="JBJUIK010000008">
    <property type="protein sequence ID" value="KAL3520840.1"/>
    <property type="molecule type" value="Genomic_DNA"/>
</dbReference>
<keyword evidence="7 15" id="KW-0547">Nucleotide-binding</keyword>
<dbReference type="CDD" id="cd14066">
    <property type="entry name" value="STKc_IRAK"/>
    <property type="match status" value="1"/>
</dbReference>
<sequence>MYFNPIFVVTLYVYYYISLSVNHHHHVTAFVNDGYTSEAAASYYIGDVAINCGSTGNSTALDGREWIGEAASKFMPSSLQPKGISRSSTALDNKPFLGDPVPYKTSRISETPFHYTFQVDPGQKIIRLHFYPASYRGFEKSIDFFSVKAGPFTLLRDFSASFTADALGVKYFVKEFCVNVEGNNELNIIFSPSLSRKSENIYVFVNGIEIISIPTGLYHTPDGDLGARIVGLKNRFYVVDNSTALEVIQRLNIGGSSISPIEDFGMFRRWSEDANYLLKSRVRRVSHLAKRIKYTNVAAFIAPPKLYHTSWKFGRDHTRDNEMHNFTWRIPVDLGFGYLLRLHFCQFDSGMTTNGHREFSVLINDHITEAKANVIGWTGGTEIPVYRDYLVMVKGEREGSNCDLLISLQSVDVSSFGLLNGMEIFKLSNLENSLATPNPTFPKRELISWNLMKNQNVFLAFGQGNVSVTSMTMLIILVNVVVFYLRQIREEEFNQEKDTQTATTETSYRCFSLAEIESATQNFNDAFVIGQGGFGKVYKGVIQGTSEVFAIKRSKSKSKRGAREFWTEVETLSKLRHIHLVSLIGYCNESQKMILVYEYISRGTLADNLYKFRRNGIDSVPLCWEQRLRICIGAARGIDYLHTGTEHGVIHRDVKDTNILLDENFVPKISDFGLSKLEKTSQSKSYVSTRVKGTLGYLDPYYSRTNKLTRKSDVYSFGIVLLVVLRGRPVIDTENLEQQSLLFCFQECISKGEIADIIDPSLQGKISPKSLNIFVKCIESCLHYKPKSRPTMAQVVVSLEDALKRQESTNFYPAENATVSLELAHFGSGIWKQMKTNEPCYHFVIDDIHEATDNFSDRCVIMQDKFMKVHAGFLSNMQREVCTYRFTRKVKDDEVLEFCNEMEMLSQLRHPNLLSLLGYCYHVNEIYVVFDCVGNSTLSSNLYRSREKGPLNWKSRLQICIGVAKGLDYLHNGTEKTVIHMDMRPENILLDKNFVPKISDFGLSKIAHTSLFAKESAAKDHICPEDISLVVPYLTEKLDVYSFGLVLLEVLCCRRSSKDNNLRDSVRKSIRNKTLHHIINYLEGEVATACLAEYVKIALICLSVRATERPSMGVVVQKLESALHLQVNAEAAKQYLKGEGRHVGFKLVDVYRQIPNLATTKWKRPLPLLLCRQ</sequence>
<feature type="binding site" evidence="15">
    <location>
        <position position="552"/>
    </location>
    <ligand>
        <name>ATP</name>
        <dbReference type="ChEBI" id="CHEBI:30616"/>
    </ligand>
</feature>
<dbReference type="AlphaFoldDB" id="A0ABD2ZR64"/>
<dbReference type="GO" id="GO:0005524">
    <property type="term" value="F:ATP binding"/>
    <property type="evidence" value="ECO:0007669"/>
    <property type="project" value="UniProtKB-UniRule"/>
</dbReference>
<keyword evidence="5" id="KW-0812">Transmembrane</keyword>
<evidence type="ECO:0000256" key="12">
    <source>
        <dbReference type="ARBA" id="ARBA00023180"/>
    </source>
</evidence>
<proteinExistence type="predicted"/>
<dbReference type="InterPro" id="IPR045272">
    <property type="entry name" value="ANXUR1/2-like"/>
</dbReference>
<dbReference type="Gene3D" id="3.30.200.20">
    <property type="entry name" value="Phosphorylase Kinase, domain 1"/>
    <property type="match status" value="2"/>
</dbReference>
<feature type="domain" description="Protein kinase" evidence="16">
    <location>
        <begin position="523"/>
        <end position="803"/>
    </location>
</feature>
<comment type="catalytic activity">
    <reaction evidence="14">
        <text>L-seryl-[protein] + ATP = O-phospho-L-seryl-[protein] + ADP + H(+)</text>
        <dbReference type="Rhea" id="RHEA:17989"/>
        <dbReference type="Rhea" id="RHEA-COMP:9863"/>
        <dbReference type="Rhea" id="RHEA-COMP:11604"/>
        <dbReference type="ChEBI" id="CHEBI:15378"/>
        <dbReference type="ChEBI" id="CHEBI:29999"/>
        <dbReference type="ChEBI" id="CHEBI:30616"/>
        <dbReference type="ChEBI" id="CHEBI:83421"/>
        <dbReference type="ChEBI" id="CHEBI:456216"/>
        <dbReference type="EC" id="2.7.11.1"/>
    </reaction>
</comment>
<feature type="domain" description="Protein kinase" evidence="16">
    <location>
        <begin position="855"/>
        <end position="1127"/>
    </location>
</feature>
<keyword evidence="8" id="KW-0418">Kinase</keyword>
<evidence type="ECO:0000256" key="3">
    <source>
        <dbReference type="ARBA" id="ARBA00022527"/>
    </source>
</evidence>
<keyword evidence="10" id="KW-1133">Transmembrane helix</keyword>
<keyword evidence="12" id="KW-0325">Glycoprotein</keyword>
<evidence type="ECO:0000256" key="7">
    <source>
        <dbReference type="ARBA" id="ARBA00022741"/>
    </source>
</evidence>
<evidence type="ECO:0000256" key="14">
    <source>
        <dbReference type="ARBA" id="ARBA00048679"/>
    </source>
</evidence>
<keyword evidence="6" id="KW-0732">Signal</keyword>
<evidence type="ECO:0000256" key="6">
    <source>
        <dbReference type="ARBA" id="ARBA00022729"/>
    </source>
</evidence>
<evidence type="ECO:0000256" key="8">
    <source>
        <dbReference type="ARBA" id="ARBA00022777"/>
    </source>
</evidence>
<dbReference type="FunFam" id="2.60.120.430:FF:000007">
    <property type="entry name" value="FERONIA receptor-like kinase"/>
    <property type="match status" value="1"/>
</dbReference>
<dbReference type="InterPro" id="IPR024788">
    <property type="entry name" value="Malectin-like_Carb-bd_dom"/>
</dbReference>
<organism evidence="17 18">
    <name type="scientific">Cinchona calisaya</name>
    <dbReference type="NCBI Taxonomy" id="153742"/>
    <lineage>
        <taxon>Eukaryota</taxon>
        <taxon>Viridiplantae</taxon>
        <taxon>Streptophyta</taxon>
        <taxon>Embryophyta</taxon>
        <taxon>Tracheophyta</taxon>
        <taxon>Spermatophyta</taxon>
        <taxon>Magnoliopsida</taxon>
        <taxon>eudicotyledons</taxon>
        <taxon>Gunneridae</taxon>
        <taxon>Pentapetalae</taxon>
        <taxon>asterids</taxon>
        <taxon>lamiids</taxon>
        <taxon>Gentianales</taxon>
        <taxon>Rubiaceae</taxon>
        <taxon>Cinchonoideae</taxon>
        <taxon>Cinchoneae</taxon>
        <taxon>Cinchona</taxon>
    </lineage>
</organism>
<dbReference type="InterPro" id="IPR008266">
    <property type="entry name" value="Tyr_kinase_AS"/>
</dbReference>
<dbReference type="InterPro" id="IPR008271">
    <property type="entry name" value="Ser/Thr_kinase_AS"/>
</dbReference>
<accession>A0ABD2ZR64</accession>
<evidence type="ECO:0000256" key="5">
    <source>
        <dbReference type="ARBA" id="ARBA00022692"/>
    </source>
</evidence>
<keyword evidence="18" id="KW-1185">Reference proteome</keyword>
<dbReference type="SUPFAM" id="SSF56112">
    <property type="entry name" value="Protein kinase-like (PK-like)"/>
    <property type="match status" value="2"/>
</dbReference>
<evidence type="ECO:0000256" key="9">
    <source>
        <dbReference type="ARBA" id="ARBA00022840"/>
    </source>
</evidence>
<keyword evidence="4" id="KW-0808">Transferase</keyword>
<reference evidence="17 18" key="1">
    <citation type="submission" date="2024-11" db="EMBL/GenBank/DDBJ databases">
        <title>A near-complete genome assembly of Cinchona calisaya.</title>
        <authorList>
            <person name="Lian D.C."/>
            <person name="Zhao X.W."/>
            <person name="Wei L."/>
        </authorList>
    </citation>
    <scope>NUCLEOTIDE SEQUENCE [LARGE SCALE GENOMIC DNA]</scope>
    <source>
        <tissue evidence="17">Nenye</tissue>
    </source>
</reference>